<feature type="transmembrane region" description="Helical" evidence="7">
    <location>
        <begin position="50"/>
        <end position="73"/>
    </location>
</feature>
<evidence type="ECO:0000313" key="8">
    <source>
        <dbReference type="EMBL" id="GIQ67052.1"/>
    </source>
</evidence>
<evidence type="ECO:0000313" key="9">
    <source>
        <dbReference type="Proteomes" id="UP000680304"/>
    </source>
</evidence>
<feature type="transmembrane region" description="Helical" evidence="7">
    <location>
        <begin position="281"/>
        <end position="302"/>
    </location>
</feature>
<gene>
    <name evidence="8" type="primary">ycgR</name>
    <name evidence="8" type="ORF">PACILC2_56200</name>
</gene>
<feature type="transmembrane region" description="Helical" evidence="7">
    <location>
        <begin position="157"/>
        <end position="179"/>
    </location>
</feature>
<keyword evidence="9" id="KW-1185">Reference proteome</keyword>
<comment type="caution">
    <text evidence="8">The sequence shown here is derived from an EMBL/GenBank/DDBJ whole genome shotgun (WGS) entry which is preliminary data.</text>
</comment>
<evidence type="ECO:0000256" key="4">
    <source>
        <dbReference type="ARBA" id="ARBA00022692"/>
    </source>
</evidence>
<dbReference type="PANTHER" id="PTHR34184">
    <property type="entry name" value="UPF0718 PROTEIN YCGR"/>
    <property type="match status" value="1"/>
</dbReference>
<feature type="transmembrane region" description="Helical" evidence="7">
    <location>
        <begin position="322"/>
        <end position="346"/>
    </location>
</feature>
<dbReference type="InterPro" id="IPR052923">
    <property type="entry name" value="UPF0718"/>
</dbReference>
<protein>
    <submittedName>
        <fullName evidence="8">UPF0718 protein YcgR</fullName>
    </submittedName>
</protein>
<comment type="subcellular location">
    <subcellularLocation>
        <location evidence="1">Cell membrane</location>
        <topology evidence="1">Multi-pass membrane protein</topology>
    </subcellularLocation>
</comment>
<proteinExistence type="inferred from homology"/>
<dbReference type="RefSeq" id="WP_213531769.1">
    <property type="nucleotide sequence ID" value="NZ_BOVJ01000247.1"/>
</dbReference>
<feature type="transmembrane region" description="Helical" evidence="7">
    <location>
        <begin position="254"/>
        <end position="275"/>
    </location>
</feature>
<feature type="transmembrane region" description="Helical" evidence="7">
    <location>
        <begin position="94"/>
        <end position="119"/>
    </location>
</feature>
<evidence type="ECO:0000256" key="3">
    <source>
        <dbReference type="ARBA" id="ARBA00022475"/>
    </source>
</evidence>
<name>A0ABQ4NFM9_9BACL</name>
<feature type="transmembrane region" description="Helical" evidence="7">
    <location>
        <begin position="125"/>
        <end position="145"/>
    </location>
</feature>
<dbReference type="Pfam" id="PF03773">
    <property type="entry name" value="ArsP_1"/>
    <property type="match status" value="1"/>
</dbReference>
<evidence type="ECO:0000256" key="7">
    <source>
        <dbReference type="SAM" id="Phobius"/>
    </source>
</evidence>
<comment type="similarity">
    <text evidence="2">Belongs to the UPF0718 family.</text>
</comment>
<organism evidence="8 9">
    <name type="scientific">Paenibacillus cisolokensis</name>
    <dbReference type="NCBI Taxonomy" id="1658519"/>
    <lineage>
        <taxon>Bacteria</taxon>
        <taxon>Bacillati</taxon>
        <taxon>Bacillota</taxon>
        <taxon>Bacilli</taxon>
        <taxon>Bacillales</taxon>
        <taxon>Paenibacillaceae</taxon>
        <taxon>Paenibacillus</taxon>
    </lineage>
</organism>
<keyword evidence="5 7" id="KW-1133">Transmembrane helix</keyword>
<keyword evidence="3" id="KW-1003">Cell membrane</keyword>
<dbReference type="EMBL" id="BOVJ01000247">
    <property type="protein sequence ID" value="GIQ67052.1"/>
    <property type="molecule type" value="Genomic_DNA"/>
</dbReference>
<dbReference type="InterPro" id="IPR005524">
    <property type="entry name" value="DUF318"/>
</dbReference>
<evidence type="ECO:0000256" key="5">
    <source>
        <dbReference type="ARBA" id="ARBA00022989"/>
    </source>
</evidence>
<dbReference type="Proteomes" id="UP000680304">
    <property type="component" value="Unassembled WGS sequence"/>
</dbReference>
<evidence type="ECO:0000256" key="2">
    <source>
        <dbReference type="ARBA" id="ARBA00006386"/>
    </source>
</evidence>
<evidence type="ECO:0000256" key="1">
    <source>
        <dbReference type="ARBA" id="ARBA00004651"/>
    </source>
</evidence>
<keyword evidence="4 7" id="KW-0812">Transmembrane</keyword>
<reference evidence="8 9" key="1">
    <citation type="submission" date="2021-04" db="EMBL/GenBank/DDBJ databases">
        <title>Draft genome sequence of Paenibacillus cisolokensis, LC2-13A.</title>
        <authorList>
            <person name="Uke A."/>
            <person name="Chhe C."/>
            <person name="Baramee S."/>
            <person name="Kosugi A."/>
        </authorList>
    </citation>
    <scope>NUCLEOTIDE SEQUENCE [LARGE SCALE GENOMIC DNA]</scope>
    <source>
        <strain evidence="8 9">LC2-13A</strain>
    </source>
</reference>
<accession>A0ABQ4NFM9</accession>
<feature type="transmembrane region" description="Helical" evidence="7">
    <location>
        <begin position="229"/>
        <end position="247"/>
    </location>
</feature>
<dbReference type="PANTHER" id="PTHR34184:SF4">
    <property type="entry name" value="UPF0718 PROTEIN YCGR"/>
    <property type="match status" value="1"/>
</dbReference>
<feature type="transmembrane region" description="Helical" evidence="7">
    <location>
        <begin position="12"/>
        <end position="30"/>
    </location>
</feature>
<keyword evidence="6 7" id="KW-0472">Membrane</keyword>
<sequence length="347" mass="38133">MPAFVFRYGTPLLALCCLGMAILIGTTRDWSDWSAWFDWIDAPHLQLFKILFVSIVLEAFPFLLLGVIFSALIQVFVSDRLIRKLTPRRPAAGAVFGGLLGILFPLCECGMIPVVRRLIRKGMPAYIGIVYLLAGPIVNPVVYTSTVTAFRLQPDMAWARMGLGFAVAVVIGLLLYRFVRTDPLKVSPDDAPHIHESGHSHRHDAGRAKARQGRFGAVLHHASEECFDMGKYLIFGALLTALIQTAVGREAIAAIAGHLWLSYAFMAGFAFILSICSTSDAFIAASFNGMFPPGALLAFLVFGPMIDFKNMLMLLSAFRFKIVLVLLVLTVALVLPGAWLIGRIFWS</sequence>
<evidence type="ECO:0000256" key="6">
    <source>
        <dbReference type="ARBA" id="ARBA00023136"/>
    </source>
</evidence>